<dbReference type="Proteomes" id="UP000521943">
    <property type="component" value="Unassembled WGS sequence"/>
</dbReference>
<dbReference type="AlphaFoldDB" id="A0A8H6M0E3"/>
<organism evidence="1 2">
    <name type="scientific">Ephemerocybe angulata</name>
    <dbReference type="NCBI Taxonomy" id="980116"/>
    <lineage>
        <taxon>Eukaryota</taxon>
        <taxon>Fungi</taxon>
        <taxon>Dikarya</taxon>
        <taxon>Basidiomycota</taxon>
        <taxon>Agaricomycotina</taxon>
        <taxon>Agaricomycetes</taxon>
        <taxon>Agaricomycetidae</taxon>
        <taxon>Agaricales</taxon>
        <taxon>Agaricineae</taxon>
        <taxon>Psathyrellaceae</taxon>
        <taxon>Ephemerocybe</taxon>
    </lineage>
</organism>
<reference evidence="1 2" key="1">
    <citation type="submission" date="2020-07" db="EMBL/GenBank/DDBJ databases">
        <title>Comparative genomics of pyrophilous fungi reveals a link between fire events and developmental genes.</title>
        <authorList>
            <consortium name="DOE Joint Genome Institute"/>
            <person name="Steindorff A.S."/>
            <person name="Carver A."/>
            <person name="Calhoun S."/>
            <person name="Stillman K."/>
            <person name="Liu H."/>
            <person name="Lipzen A."/>
            <person name="Pangilinan J."/>
            <person name="Labutti K."/>
            <person name="Bruns T.D."/>
            <person name="Grigoriev I.V."/>
        </authorList>
    </citation>
    <scope>NUCLEOTIDE SEQUENCE [LARGE SCALE GENOMIC DNA]</scope>
    <source>
        <strain evidence="1 2">CBS 144469</strain>
    </source>
</reference>
<comment type="caution">
    <text evidence="1">The sequence shown here is derived from an EMBL/GenBank/DDBJ whole genome shotgun (WGS) entry which is preliminary data.</text>
</comment>
<gene>
    <name evidence="1" type="ORF">DFP72DRAFT_1175162</name>
</gene>
<accession>A0A8H6M0E3</accession>
<proteinExistence type="predicted"/>
<protein>
    <submittedName>
        <fullName evidence="1">Uncharacterized protein</fullName>
    </submittedName>
</protein>
<evidence type="ECO:0000313" key="1">
    <source>
        <dbReference type="EMBL" id="KAF6747182.1"/>
    </source>
</evidence>
<keyword evidence="2" id="KW-1185">Reference proteome</keyword>
<evidence type="ECO:0000313" key="2">
    <source>
        <dbReference type="Proteomes" id="UP000521943"/>
    </source>
</evidence>
<sequence>MLEVATCQEYSEALSNGYVPLDASAQKTEKPSEPLPSSLTSRIPHEMFDTIIAFESADRGALETFTLVSHAWDASSRHHLFSHFKRILKSIRTVDLTCAGDSPTEEETIQLEEVLPKMVNICSLDVSWPSTPAHVALVARILKAEAWIKVVRFWDENYFSSFRIFQATVAKFAALEVLEVFYPEYGTESDEALVQGDWHGGVTKVGTGTIDILRWIAAAVGTIRSLDVGHLEYRHLGIMSKFIFLEHLSLAFTQDSSFAATDLGMYSSIPYRLGMVTVDSPLTNVICNPPRPQSRHPPRNHPILEQFYPFLQLHGFTFQRLIPALRSQCQSLYWGTRAIFLGFRIRDELENVQYLLQTSRSYAKLDELQIEVHGPDSSRRGFSQDGVARNAADFKYNRIAREGVEGLCPGARLTVTGVKL</sequence>
<dbReference type="EMBL" id="JACGCI010000084">
    <property type="protein sequence ID" value="KAF6747182.1"/>
    <property type="molecule type" value="Genomic_DNA"/>
</dbReference>
<name>A0A8H6M0E3_9AGAR</name>
<dbReference type="OrthoDB" id="2788229at2759"/>